<evidence type="ECO:0000313" key="9">
    <source>
        <dbReference type="EMBL" id="GAA3699369.1"/>
    </source>
</evidence>
<gene>
    <name evidence="9" type="ORF">GCM10022421_02140</name>
</gene>
<name>A0ABP7D4A1_9GAMM</name>
<keyword evidence="6" id="KW-0449">Lipoprotein</keyword>
<evidence type="ECO:0000313" key="10">
    <source>
        <dbReference type="Proteomes" id="UP001501479"/>
    </source>
</evidence>
<evidence type="ECO:0000256" key="6">
    <source>
        <dbReference type="ARBA" id="ARBA00023288"/>
    </source>
</evidence>
<dbReference type="InterPro" id="IPR028082">
    <property type="entry name" value="Peripla_BP_I"/>
</dbReference>
<evidence type="ECO:0000256" key="5">
    <source>
        <dbReference type="ARBA" id="ARBA00023136"/>
    </source>
</evidence>
<organism evidence="9 10">
    <name type="scientific">Oceanisphaera sediminis</name>
    <dbReference type="NCBI Taxonomy" id="981381"/>
    <lineage>
        <taxon>Bacteria</taxon>
        <taxon>Pseudomonadati</taxon>
        <taxon>Pseudomonadota</taxon>
        <taxon>Gammaproteobacteria</taxon>
        <taxon>Aeromonadales</taxon>
        <taxon>Aeromonadaceae</taxon>
        <taxon>Oceanisphaera</taxon>
    </lineage>
</organism>
<protein>
    <recommendedName>
        <fullName evidence="8">ABC transporter substrate-binding protein PnrA-like domain-containing protein</fullName>
    </recommendedName>
</protein>
<evidence type="ECO:0000259" key="8">
    <source>
        <dbReference type="Pfam" id="PF02608"/>
    </source>
</evidence>
<keyword evidence="4 7" id="KW-0732">Signal</keyword>
<comment type="subcellular location">
    <subcellularLocation>
        <location evidence="1">Cell membrane</location>
        <topology evidence="1">Lipid-anchor</topology>
    </subcellularLocation>
</comment>
<reference evidence="10" key="1">
    <citation type="journal article" date="2019" name="Int. J. Syst. Evol. Microbiol.">
        <title>The Global Catalogue of Microorganisms (GCM) 10K type strain sequencing project: providing services to taxonomists for standard genome sequencing and annotation.</title>
        <authorList>
            <consortium name="The Broad Institute Genomics Platform"/>
            <consortium name="The Broad Institute Genome Sequencing Center for Infectious Disease"/>
            <person name="Wu L."/>
            <person name="Ma J."/>
        </authorList>
    </citation>
    <scope>NUCLEOTIDE SEQUENCE [LARGE SCALE GENOMIC DNA]</scope>
    <source>
        <strain evidence="10">JCM 17329</strain>
    </source>
</reference>
<keyword evidence="3" id="KW-1003">Cell membrane</keyword>
<keyword evidence="5" id="KW-0472">Membrane</keyword>
<dbReference type="PANTHER" id="PTHR34296">
    <property type="entry name" value="TRANSCRIPTIONAL ACTIVATOR PROTEIN MED"/>
    <property type="match status" value="1"/>
</dbReference>
<dbReference type="CDD" id="cd06304">
    <property type="entry name" value="PBP1_BmpA_Med_PnrA-like"/>
    <property type="match status" value="1"/>
</dbReference>
<evidence type="ECO:0000256" key="7">
    <source>
        <dbReference type="SAM" id="SignalP"/>
    </source>
</evidence>
<keyword evidence="10" id="KW-1185">Reference proteome</keyword>
<evidence type="ECO:0000256" key="2">
    <source>
        <dbReference type="ARBA" id="ARBA00008610"/>
    </source>
</evidence>
<feature type="domain" description="ABC transporter substrate-binding protein PnrA-like" evidence="8">
    <location>
        <begin position="34"/>
        <end position="328"/>
    </location>
</feature>
<dbReference type="Gene3D" id="3.40.50.2300">
    <property type="match status" value="2"/>
</dbReference>
<evidence type="ECO:0000256" key="4">
    <source>
        <dbReference type="ARBA" id="ARBA00022729"/>
    </source>
</evidence>
<sequence length="356" mass="37969">MKDNIMYKFGSTLLIAAGLTLAPLAQAMAADKADIAVLIPGKHNDNGFMQAAYRGYEKIQAELDVNASYVSNISATSDPVLLTDAMRKLAQEDPDMIIAHGGQCNGPAQTVSQEFPDIKFVVIQGHVQGPNLSSYVVRQEDSAWLAGALAGLTTESDVVGHISGAWPTPGLIGRAAFYDGVKHVNPDARFLTWFTGDLDNTSINGEAAAAEIAKGADVIYTMLNAGRQGVIDEIKSHDGKVRHIGNVSDWTRVDPSFVGSAVADASVAILNAARDYTTGEWQPNQITEIGLGQGDVVKLTLADDVSPEVKAKLDALAQQLINGEITMKTTFDGQEFNPASGEFVDQSFKETLKTKS</sequence>
<dbReference type="PANTHER" id="PTHR34296:SF2">
    <property type="entry name" value="ABC TRANSPORTER GUANOSINE-BINDING PROTEIN NUPN"/>
    <property type="match status" value="1"/>
</dbReference>
<accession>A0ABP7D4A1</accession>
<dbReference type="InterPro" id="IPR003760">
    <property type="entry name" value="PnrA-like"/>
</dbReference>
<dbReference type="Pfam" id="PF02608">
    <property type="entry name" value="Bmp"/>
    <property type="match status" value="1"/>
</dbReference>
<comment type="caution">
    <text evidence="9">The sequence shown here is derived from an EMBL/GenBank/DDBJ whole genome shotgun (WGS) entry which is preliminary data.</text>
</comment>
<dbReference type="SUPFAM" id="SSF53822">
    <property type="entry name" value="Periplasmic binding protein-like I"/>
    <property type="match status" value="1"/>
</dbReference>
<evidence type="ECO:0000256" key="1">
    <source>
        <dbReference type="ARBA" id="ARBA00004193"/>
    </source>
</evidence>
<feature type="signal peptide" evidence="7">
    <location>
        <begin position="1"/>
        <end position="29"/>
    </location>
</feature>
<comment type="similarity">
    <text evidence="2">Belongs to the BMP lipoprotein family.</text>
</comment>
<feature type="chain" id="PRO_5045942589" description="ABC transporter substrate-binding protein PnrA-like domain-containing protein" evidence="7">
    <location>
        <begin position="30"/>
        <end position="356"/>
    </location>
</feature>
<evidence type="ECO:0000256" key="3">
    <source>
        <dbReference type="ARBA" id="ARBA00022475"/>
    </source>
</evidence>
<proteinExistence type="inferred from homology"/>
<dbReference type="EMBL" id="BAABDS010000002">
    <property type="protein sequence ID" value="GAA3699369.1"/>
    <property type="molecule type" value="Genomic_DNA"/>
</dbReference>
<dbReference type="Proteomes" id="UP001501479">
    <property type="component" value="Unassembled WGS sequence"/>
</dbReference>
<dbReference type="InterPro" id="IPR050957">
    <property type="entry name" value="BMP_lipoprotein"/>
</dbReference>